<evidence type="ECO:0000313" key="2">
    <source>
        <dbReference type="EMBL" id="MPN26251.1"/>
    </source>
</evidence>
<dbReference type="InterPro" id="IPR005135">
    <property type="entry name" value="Endo/exonuclease/phosphatase"/>
</dbReference>
<reference evidence="2" key="1">
    <citation type="submission" date="2019-08" db="EMBL/GenBank/DDBJ databases">
        <authorList>
            <person name="Kucharzyk K."/>
            <person name="Murdoch R.W."/>
            <person name="Higgins S."/>
            <person name="Loffler F."/>
        </authorList>
    </citation>
    <scope>NUCLEOTIDE SEQUENCE</scope>
</reference>
<comment type="caution">
    <text evidence="2">The sequence shown here is derived from an EMBL/GenBank/DDBJ whole genome shotgun (WGS) entry which is preliminary data.</text>
</comment>
<accession>A0A645GH12</accession>
<name>A0A645GH12_9ZZZZ</name>
<feature type="domain" description="Endonuclease/exonuclease/phosphatase" evidence="1">
    <location>
        <begin position="17"/>
        <end position="136"/>
    </location>
</feature>
<proteinExistence type="predicted"/>
<dbReference type="GO" id="GO:0003824">
    <property type="term" value="F:catalytic activity"/>
    <property type="evidence" value="ECO:0007669"/>
    <property type="project" value="InterPro"/>
</dbReference>
<evidence type="ECO:0000259" key="1">
    <source>
        <dbReference type="Pfam" id="PF03372"/>
    </source>
</evidence>
<dbReference type="EMBL" id="VSSQ01075712">
    <property type="protein sequence ID" value="MPN26251.1"/>
    <property type="molecule type" value="Genomic_DNA"/>
</dbReference>
<dbReference type="Gene3D" id="3.60.10.10">
    <property type="entry name" value="Endonuclease/exonuclease/phosphatase"/>
    <property type="match status" value="1"/>
</dbReference>
<dbReference type="AlphaFoldDB" id="A0A645GH12"/>
<dbReference type="SUPFAM" id="SSF56219">
    <property type="entry name" value="DNase I-like"/>
    <property type="match status" value="1"/>
</dbReference>
<gene>
    <name evidence="2" type="ORF">SDC9_173675</name>
</gene>
<dbReference type="Pfam" id="PF03372">
    <property type="entry name" value="Exo_endo_phos"/>
    <property type="match status" value="1"/>
</dbReference>
<organism evidence="2">
    <name type="scientific">bioreactor metagenome</name>
    <dbReference type="NCBI Taxonomy" id="1076179"/>
    <lineage>
        <taxon>unclassified sequences</taxon>
        <taxon>metagenomes</taxon>
        <taxon>ecological metagenomes</taxon>
    </lineage>
</organism>
<dbReference type="InterPro" id="IPR036691">
    <property type="entry name" value="Endo/exonu/phosph_ase_sf"/>
</dbReference>
<sequence>MDHIGVVARNEGARLIVSKMREITKSSENVLISGDFNVDQRSEVYTFFKNSWNLKDSYEITPFKLAWTGTMNNFDPDMISDSRIDHIFVGPGFKVLRYGILTDSYRTLISDETRNQPNFPKEMMFKRSVVRFPSDHYPVMIEVSTER</sequence>
<protein>
    <recommendedName>
        <fullName evidence="1">Endonuclease/exonuclease/phosphatase domain-containing protein</fullName>
    </recommendedName>
</protein>